<feature type="region of interest" description="Disordered" evidence="1">
    <location>
        <begin position="75"/>
        <end position="98"/>
    </location>
</feature>
<evidence type="ECO:0000256" key="1">
    <source>
        <dbReference type="SAM" id="MobiDB-lite"/>
    </source>
</evidence>
<dbReference type="RefSeq" id="XP_010453712.1">
    <property type="nucleotide sequence ID" value="XM_010455410.2"/>
</dbReference>
<keyword evidence="2" id="KW-0472">Membrane</keyword>
<evidence type="ECO:0000256" key="2">
    <source>
        <dbReference type="SAM" id="Phobius"/>
    </source>
</evidence>
<keyword evidence="2" id="KW-0812">Transmembrane</keyword>
<evidence type="ECO:0000313" key="4">
    <source>
        <dbReference type="RefSeq" id="XP_010453712.1"/>
    </source>
</evidence>
<organism evidence="3 4">
    <name type="scientific">Camelina sativa</name>
    <name type="common">False flax</name>
    <name type="synonym">Myagrum sativum</name>
    <dbReference type="NCBI Taxonomy" id="90675"/>
    <lineage>
        <taxon>Eukaryota</taxon>
        <taxon>Viridiplantae</taxon>
        <taxon>Streptophyta</taxon>
        <taxon>Embryophyta</taxon>
        <taxon>Tracheophyta</taxon>
        <taxon>Spermatophyta</taxon>
        <taxon>Magnoliopsida</taxon>
        <taxon>eudicotyledons</taxon>
        <taxon>Gunneridae</taxon>
        <taxon>Pentapetalae</taxon>
        <taxon>rosids</taxon>
        <taxon>malvids</taxon>
        <taxon>Brassicales</taxon>
        <taxon>Brassicaceae</taxon>
        <taxon>Camelineae</taxon>
        <taxon>Camelina</taxon>
    </lineage>
</organism>
<dbReference type="GeneID" id="104735592"/>
<sequence length="98" mass="11181">MKQTSLKLTTIVLGVFFIILLLLLQRPRGGSSNGDLSMGRKLTAMEPIEARNVARSLEDSIWRDHFEREVDHLMKHEYPSPVKPRKRTPVHNGLPNGH</sequence>
<accession>A0ABM0VBE9</accession>
<gene>
    <name evidence="4" type="primary">LOC104735592</name>
</gene>
<name>A0ABM0VBE9_CAMSA</name>
<reference evidence="4" key="2">
    <citation type="submission" date="2025-08" db="UniProtKB">
        <authorList>
            <consortium name="RefSeq"/>
        </authorList>
    </citation>
    <scope>IDENTIFICATION</scope>
    <source>
        <tissue evidence="4">Leaf</tissue>
    </source>
</reference>
<protein>
    <submittedName>
        <fullName evidence="4">Uncharacterized protein LOC104735592</fullName>
    </submittedName>
</protein>
<keyword evidence="2" id="KW-1133">Transmembrane helix</keyword>
<dbReference type="Proteomes" id="UP000694864">
    <property type="component" value="Chromosome 13"/>
</dbReference>
<keyword evidence="3" id="KW-1185">Reference proteome</keyword>
<reference evidence="3" key="1">
    <citation type="journal article" date="2014" name="Nat. Commun.">
        <title>The emerging biofuel crop Camelina sativa retains a highly undifferentiated hexaploid genome structure.</title>
        <authorList>
            <person name="Kagale S."/>
            <person name="Koh C."/>
            <person name="Nixon J."/>
            <person name="Bollina V."/>
            <person name="Clarke W.E."/>
            <person name="Tuteja R."/>
            <person name="Spillane C."/>
            <person name="Robinson S.J."/>
            <person name="Links M.G."/>
            <person name="Clarke C."/>
            <person name="Higgins E.E."/>
            <person name="Huebert T."/>
            <person name="Sharpe A.G."/>
            <person name="Parkin I.A."/>
        </authorList>
    </citation>
    <scope>NUCLEOTIDE SEQUENCE [LARGE SCALE GENOMIC DNA]</scope>
    <source>
        <strain evidence="3">cv. DH55</strain>
    </source>
</reference>
<feature type="transmembrane region" description="Helical" evidence="2">
    <location>
        <begin position="6"/>
        <end position="24"/>
    </location>
</feature>
<proteinExistence type="predicted"/>
<evidence type="ECO:0000313" key="3">
    <source>
        <dbReference type="Proteomes" id="UP000694864"/>
    </source>
</evidence>